<protein>
    <submittedName>
        <fullName evidence="2">Putative tetratricopeptide-like helical protein</fullName>
    </submittedName>
</protein>
<dbReference type="OMA" id="KAFHAIH"/>
<dbReference type="KEGG" id="ela:UCREL1_3272"/>
<feature type="region of interest" description="Disordered" evidence="1">
    <location>
        <begin position="129"/>
        <end position="168"/>
    </location>
</feature>
<dbReference type="eggNOG" id="ENOG502RPYR">
    <property type="taxonomic scope" value="Eukaryota"/>
</dbReference>
<evidence type="ECO:0000313" key="2">
    <source>
        <dbReference type="EMBL" id="EMR69701.1"/>
    </source>
</evidence>
<dbReference type="OrthoDB" id="5229512at2759"/>
<reference evidence="3" key="1">
    <citation type="journal article" date="2013" name="Genome Announc.">
        <title>Draft genome sequence of the grapevine dieback fungus Eutypa lata UCR-EL1.</title>
        <authorList>
            <person name="Blanco-Ulate B."/>
            <person name="Rolshausen P.E."/>
            <person name="Cantu D."/>
        </authorList>
    </citation>
    <scope>NUCLEOTIDE SEQUENCE [LARGE SCALE GENOMIC DNA]</scope>
    <source>
        <strain evidence="3">UCR-EL1</strain>
    </source>
</reference>
<dbReference type="Proteomes" id="UP000012174">
    <property type="component" value="Unassembled WGS sequence"/>
</dbReference>
<keyword evidence="3" id="KW-1185">Reference proteome</keyword>
<dbReference type="HOGENOM" id="CLU_040833_0_0_1"/>
<gene>
    <name evidence="2" type="ORF">UCREL1_3272</name>
</gene>
<organism evidence="2 3">
    <name type="scientific">Eutypa lata (strain UCR-EL1)</name>
    <name type="common">Grapevine dieback disease fungus</name>
    <name type="synonym">Eutypa armeniacae</name>
    <dbReference type="NCBI Taxonomy" id="1287681"/>
    <lineage>
        <taxon>Eukaryota</taxon>
        <taxon>Fungi</taxon>
        <taxon>Dikarya</taxon>
        <taxon>Ascomycota</taxon>
        <taxon>Pezizomycotina</taxon>
        <taxon>Sordariomycetes</taxon>
        <taxon>Xylariomycetidae</taxon>
        <taxon>Xylariales</taxon>
        <taxon>Diatrypaceae</taxon>
        <taxon>Eutypa</taxon>
    </lineage>
</organism>
<dbReference type="STRING" id="1287681.M7TIC8"/>
<accession>M7TIC8</accession>
<sequence length="427" mass="46989">MGDNPEPASHFLALPAELREQIYRLILSPAANRVSGPDDYDTYDYGAALALLLVSQQVYYEARAAFRALNVFVKIETPWPEAQDHVEVEGHVPVLLKGRRAARFAAHTLAVAIEAPLIEHNFYDDDDEGVADAVGGGGGTSSDDDVDHAETGNGNGTEGRNRSRGRRGHRSQHFVILLDDLPKFTRTWFYSDLSNPGLNRYLGLRLQLRDPHAPAWEEKYVAKALQRQLLLPFGEVKNLRRLAVAGDPAPLSSIEAELRALQAVPPASAEKCLSDAVRLKTEGNALLNAGDFRGALDVYGRAWEAMHIVVRGRQRHIHAEAYFARRLEGGGEQGDGNGDGSSSWRGRNGAMERLVLRVQLVANTCLVYLKLKMWDEVCFWGTRSIGMMRQARLAGPMMNGNGVADIDMDIVPEEEAVLGFPAAIQSE</sequence>
<evidence type="ECO:0000313" key="3">
    <source>
        <dbReference type="Proteomes" id="UP000012174"/>
    </source>
</evidence>
<evidence type="ECO:0000256" key="1">
    <source>
        <dbReference type="SAM" id="MobiDB-lite"/>
    </source>
</evidence>
<name>M7TIC8_EUTLA</name>
<dbReference type="AlphaFoldDB" id="M7TIC8"/>
<proteinExistence type="predicted"/>
<dbReference type="EMBL" id="KB706024">
    <property type="protein sequence ID" value="EMR69701.1"/>
    <property type="molecule type" value="Genomic_DNA"/>
</dbReference>